<protein>
    <submittedName>
        <fullName evidence="3">Glycosyltransferase involved in cell wall biosynthesis</fullName>
    </submittedName>
</protein>
<dbReference type="Gene3D" id="1.25.40.10">
    <property type="entry name" value="Tetratricopeptide repeat domain"/>
    <property type="match status" value="2"/>
</dbReference>
<dbReference type="SUPFAM" id="SSF53448">
    <property type="entry name" value="Nucleotide-diphospho-sugar transferases"/>
    <property type="match status" value="1"/>
</dbReference>
<dbReference type="CDD" id="cd02511">
    <property type="entry name" value="Beta4Glucosyltransferase"/>
    <property type="match status" value="1"/>
</dbReference>
<gene>
    <name evidence="3" type="ORF">DFH45_002803</name>
</gene>
<proteinExistence type="predicted"/>
<dbReference type="Gene3D" id="3.90.550.10">
    <property type="entry name" value="Spore Coat Polysaccharide Biosynthesis Protein SpsA, Chain A"/>
    <property type="match status" value="1"/>
</dbReference>
<dbReference type="InterPro" id="IPR011990">
    <property type="entry name" value="TPR-like_helical_dom_sf"/>
</dbReference>
<feature type="domain" description="Glycosyltransferase 2-like" evidence="2">
    <location>
        <begin position="4"/>
        <end position="115"/>
    </location>
</feature>
<dbReference type="PANTHER" id="PTHR43630">
    <property type="entry name" value="POLY-BETA-1,6-N-ACETYL-D-GLUCOSAMINE SYNTHASE"/>
    <property type="match status" value="1"/>
</dbReference>
<sequence>MELSICMMVKDEEKNLDRCLKSLMPIMEEINSELIIVDTGSTDGTVEIAKKYTDNLYFHKWNNDFSAMRNITIDYAKGKWILIIDADEEIEDASEINFFLKSEYKNEYKSAMVSVKNITNVDSGRYGMLSSLRLFLNDGYFKYQGRVHNMPLYKTPTLSLGTVFIHYGYIETDNELMEKKFLRTSKLLIEELKKDPENIYYNYQLAASYAMHKDYDKALEQMKETYKLINDKKLDKKNYVQIYYEMSTYYYFAGDSTKYEIIQSICKEGIELEEEYIDLYFLLGKISIFINNYIQAEDNYNKYLELLGDYENLSIYKNVTLKLYTLDKVEEAYYDLAFIHYRTQNYEVCLEYLQKLNSNAYIQKAFELIVNTYIYLEKYAELKEYYNKYILDLDIDLSRTFYEHLEIAISNLNEEKAIAIMSVFSKDRNTYSFLSKVRVDFKNNKQDLGQIVNEFIEVLDFNNQPDYFGDLIYYKLKLKEEFSDLLSNISENTITRYLSYICKKYDDFCDVVQIYLNSTVHSKDNFSVIRFNKLLRKYILILNSENKEVFNINFEEYVNEGVNYINIIYNSYVIENEMIYDVKNEEDAFFIFISKANEIKNYDEKGYIRHLRKALAIYPCMKLGIEILLEELKNKTSNVNNEFEKYKKQIKNAIKDFIERNELDNAEALISEYESIVNNDIELILFKSQISIKRLKI</sequence>
<dbReference type="InterPro" id="IPR001173">
    <property type="entry name" value="Glyco_trans_2-like"/>
</dbReference>
<reference evidence="3" key="1">
    <citation type="submission" date="2020-05" db="EMBL/GenBank/DDBJ databases">
        <title>Genomic insights into acetone-butanol-ethanol (ABE) fermentation by sequencing solventogenic clostridia strains.</title>
        <authorList>
            <person name="Brown S."/>
        </authorList>
    </citation>
    <scope>NUCLEOTIDE SEQUENCE</scope>
    <source>
        <strain evidence="3">DJ126</strain>
    </source>
</reference>
<dbReference type="RefSeq" id="WP_173696015.1">
    <property type="nucleotide sequence ID" value="NZ_CP016090.1"/>
</dbReference>
<name>A0A9Q5GMD2_CLOBE</name>
<dbReference type="Proteomes" id="UP000821656">
    <property type="component" value="Unassembled WGS sequence"/>
</dbReference>
<organism evidence="3 4">
    <name type="scientific">Clostridium beijerinckii</name>
    <name type="common">Clostridium MP</name>
    <dbReference type="NCBI Taxonomy" id="1520"/>
    <lineage>
        <taxon>Bacteria</taxon>
        <taxon>Bacillati</taxon>
        <taxon>Bacillota</taxon>
        <taxon>Clostridia</taxon>
        <taxon>Eubacteriales</taxon>
        <taxon>Clostridiaceae</taxon>
        <taxon>Clostridium</taxon>
    </lineage>
</organism>
<keyword evidence="1" id="KW-0175">Coiled coil</keyword>
<accession>A0A9Q5GMD2</accession>
<dbReference type="Pfam" id="PF00535">
    <property type="entry name" value="Glycos_transf_2"/>
    <property type="match status" value="1"/>
</dbReference>
<evidence type="ECO:0000313" key="4">
    <source>
        <dbReference type="Proteomes" id="UP000821656"/>
    </source>
</evidence>
<dbReference type="SUPFAM" id="SSF48452">
    <property type="entry name" value="TPR-like"/>
    <property type="match status" value="1"/>
</dbReference>
<dbReference type="InterPro" id="IPR029044">
    <property type="entry name" value="Nucleotide-diphossugar_trans"/>
</dbReference>
<evidence type="ECO:0000256" key="1">
    <source>
        <dbReference type="SAM" id="Coils"/>
    </source>
</evidence>
<feature type="coiled-coil region" evidence="1">
    <location>
        <begin position="629"/>
        <end position="656"/>
    </location>
</feature>
<evidence type="ECO:0000259" key="2">
    <source>
        <dbReference type="Pfam" id="PF00535"/>
    </source>
</evidence>
<dbReference type="AlphaFoldDB" id="A0A9Q5GMD2"/>
<evidence type="ECO:0000313" key="3">
    <source>
        <dbReference type="EMBL" id="NRV09840.1"/>
    </source>
</evidence>
<dbReference type="EMBL" id="JABSXK010000001">
    <property type="protein sequence ID" value="NRV09840.1"/>
    <property type="molecule type" value="Genomic_DNA"/>
</dbReference>
<dbReference type="PANTHER" id="PTHR43630:SF2">
    <property type="entry name" value="GLYCOSYLTRANSFERASE"/>
    <property type="match status" value="1"/>
</dbReference>
<comment type="caution">
    <text evidence="3">The sequence shown here is derived from an EMBL/GenBank/DDBJ whole genome shotgun (WGS) entry which is preliminary data.</text>
</comment>